<dbReference type="InterPro" id="IPR017871">
    <property type="entry name" value="ABC_transporter-like_CS"/>
</dbReference>
<feature type="domain" description="ABC transporter" evidence="9">
    <location>
        <begin position="255"/>
        <end position="498"/>
    </location>
</feature>
<dbReference type="EMBL" id="JACEIQ010000001">
    <property type="protein sequence ID" value="MBA4493037.1"/>
    <property type="molecule type" value="Genomic_DNA"/>
</dbReference>
<feature type="domain" description="ABC transporter" evidence="9">
    <location>
        <begin position="8"/>
        <end position="244"/>
    </location>
</feature>
<dbReference type="GO" id="GO:0016887">
    <property type="term" value="F:ATP hydrolysis activity"/>
    <property type="evidence" value="ECO:0007669"/>
    <property type="project" value="InterPro"/>
</dbReference>
<keyword evidence="5" id="KW-0547">Nucleotide-binding</keyword>
<dbReference type="FunFam" id="3.40.50.300:FF:000127">
    <property type="entry name" value="Ribose import ATP-binding protein RbsA"/>
    <property type="match status" value="1"/>
</dbReference>
<keyword evidence="4" id="KW-0677">Repeat</keyword>
<dbReference type="SUPFAM" id="SSF52540">
    <property type="entry name" value="P-loop containing nucleoside triphosphate hydrolases"/>
    <property type="match status" value="2"/>
</dbReference>
<dbReference type="PROSITE" id="PS00211">
    <property type="entry name" value="ABC_TRANSPORTER_1"/>
    <property type="match status" value="1"/>
</dbReference>
<evidence type="ECO:0000256" key="3">
    <source>
        <dbReference type="ARBA" id="ARBA00022475"/>
    </source>
</evidence>
<dbReference type="InterPro" id="IPR050107">
    <property type="entry name" value="ABC_carbohydrate_import_ATPase"/>
</dbReference>
<dbReference type="SMART" id="SM00382">
    <property type="entry name" value="AAA"/>
    <property type="match status" value="2"/>
</dbReference>
<evidence type="ECO:0000256" key="4">
    <source>
        <dbReference type="ARBA" id="ARBA00022737"/>
    </source>
</evidence>
<dbReference type="PANTHER" id="PTHR43790">
    <property type="entry name" value="CARBOHYDRATE TRANSPORT ATP-BINDING PROTEIN MG119-RELATED"/>
    <property type="match status" value="1"/>
</dbReference>
<keyword evidence="2" id="KW-0813">Transport</keyword>
<name>A0A7W2A7D7_9BACL</name>
<evidence type="ECO:0000256" key="5">
    <source>
        <dbReference type="ARBA" id="ARBA00022741"/>
    </source>
</evidence>
<reference evidence="10 11" key="1">
    <citation type="submission" date="2020-07" db="EMBL/GenBank/DDBJ databases">
        <authorList>
            <person name="Feng H."/>
        </authorList>
    </citation>
    <scope>NUCLEOTIDE SEQUENCE [LARGE SCALE GENOMIC DNA]</scope>
    <source>
        <strain evidence="11">s-10</strain>
    </source>
</reference>
<dbReference type="InterPro" id="IPR003593">
    <property type="entry name" value="AAA+_ATPase"/>
</dbReference>
<dbReference type="PROSITE" id="PS50893">
    <property type="entry name" value="ABC_TRANSPORTER_2"/>
    <property type="match status" value="2"/>
</dbReference>
<dbReference type="Gene3D" id="3.40.50.300">
    <property type="entry name" value="P-loop containing nucleotide triphosphate hydrolases"/>
    <property type="match status" value="2"/>
</dbReference>
<dbReference type="Pfam" id="PF00005">
    <property type="entry name" value="ABC_tran"/>
    <property type="match status" value="2"/>
</dbReference>
<keyword evidence="6 10" id="KW-0067">ATP-binding</keyword>
<evidence type="ECO:0000259" key="9">
    <source>
        <dbReference type="PROSITE" id="PS50893"/>
    </source>
</evidence>
<evidence type="ECO:0000256" key="7">
    <source>
        <dbReference type="ARBA" id="ARBA00022967"/>
    </source>
</evidence>
<evidence type="ECO:0000313" key="10">
    <source>
        <dbReference type="EMBL" id="MBA4493037.1"/>
    </source>
</evidence>
<dbReference type="CDD" id="cd03216">
    <property type="entry name" value="ABC_Carb_Monos_I"/>
    <property type="match status" value="1"/>
</dbReference>
<dbReference type="RefSeq" id="WP_181750255.1">
    <property type="nucleotide sequence ID" value="NZ_JACEIQ010000001.1"/>
</dbReference>
<comment type="subcellular location">
    <subcellularLocation>
        <location evidence="1">Cell membrane</location>
        <topology evidence="1">Peripheral membrane protein</topology>
    </subcellularLocation>
</comment>
<dbReference type="PANTHER" id="PTHR43790:SF9">
    <property type="entry name" value="GALACTOFURANOSE TRANSPORTER ATP-BINDING PROTEIN YTFR"/>
    <property type="match status" value="1"/>
</dbReference>
<dbReference type="Proteomes" id="UP000535491">
    <property type="component" value="Unassembled WGS sequence"/>
</dbReference>
<evidence type="ECO:0000256" key="1">
    <source>
        <dbReference type="ARBA" id="ARBA00004202"/>
    </source>
</evidence>
<evidence type="ECO:0000313" key="11">
    <source>
        <dbReference type="Proteomes" id="UP000535491"/>
    </source>
</evidence>
<dbReference type="InterPro" id="IPR003439">
    <property type="entry name" value="ABC_transporter-like_ATP-bd"/>
</dbReference>
<evidence type="ECO:0000256" key="2">
    <source>
        <dbReference type="ARBA" id="ARBA00022448"/>
    </source>
</evidence>
<keyword evidence="8" id="KW-0472">Membrane</keyword>
<dbReference type="GO" id="GO:0005886">
    <property type="term" value="C:plasma membrane"/>
    <property type="evidence" value="ECO:0007669"/>
    <property type="project" value="UniProtKB-SubCell"/>
</dbReference>
<keyword evidence="3" id="KW-1003">Cell membrane</keyword>
<keyword evidence="7" id="KW-1278">Translocase</keyword>
<dbReference type="GO" id="GO:0005524">
    <property type="term" value="F:ATP binding"/>
    <property type="evidence" value="ECO:0007669"/>
    <property type="project" value="UniProtKB-KW"/>
</dbReference>
<organism evidence="10 11">
    <name type="scientific">Paenactinomyces guangxiensis</name>
    <dbReference type="NCBI Taxonomy" id="1490290"/>
    <lineage>
        <taxon>Bacteria</taxon>
        <taxon>Bacillati</taxon>
        <taxon>Bacillota</taxon>
        <taxon>Bacilli</taxon>
        <taxon>Bacillales</taxon>
        <taxon>Thermoactinomycetaceae</taxon>
        <taxon>Paenactinomyces</taxon>
    </lineage>
</organism>
<comment type="caution">
    <text evidence="10">The sequence shown here is derived from an EMBL/GenBank/DDBJ whole genome shotgun (WGS) entry which is preliminary data.</text>
</comment>
<evidence type="ECO:0000256" key="8">
    <source>
        <dbReference type="ARBA" id="ARBA00023136"/>
    </source>
</evidence>
<proteinExistence type="predicted"/>
<keyword evidence="11" id="KW-1185">Reference proteome</keyword>
<dbReference type="CDD" id="cd03215">
    <property type="entry name" value="ABC_Carb_Monos_II"/>
    <property type="match status" value="1"/>
</dbReference>
<protein>
    <submittedName>
        <fullName evidence="10">Sugar ABC transporter ATP-binding protein</fullName>
    </submittedName>
</protein>
<dbReference type="AlphaFoldDB" id="A0A7W2A7D7"/>
<gene>
    <name evidence="10" type="ORF">H1191_01740</name>
</gene>
<accession>A0A7W2A7D7</accession>
<dbReference type="InterPro" id="IPR027417">
    <property type="entry name" value="P-loop_NTPase"/>
</dbReference>
<sequence length="498" mass="55133">MGENQTILQVKGIHKVFPGTQALTDVSLEFYKGEIHTVMGENGAGKSTLMNILSGVFPPTEGEILLEGRAVQFQNTRQAQEMGIAIVHQELSLCPHLTVSENVFIGRLPKTKLGFVDQRKLKEDTKKVLENFKADIDPDDLVGNLSISEQQVVEIAKALTMDCKVLILDEPTSAITEAEANSLFEVIAKLKKNGISIIYISHKFKEIFMISDRISILRDGHYVGTYRTEEITSDQVVQLMVGRELNNIYPEKSTPGKKQILRVENLSRNTTFQQIQFSLYEKEVLGIFGLMGAGRTEMSRALCGIDPKDSGQVWLNGKPVSINSINQAKRKGIVYLTEDRKTQGLFLEMSIKLNIVSSDLQAVSSGPFIDRGKENRVATRYCKMLNVKAPGINQTIGSLSGGNQQKVMLAKWLSTGPKIMIMDEPTRGIDVGAKSEIYKLLRGFADEGNGVIVISSELPEIIGVCDRVLVMHQGRMVGEVMGERINEEEIMRLASGIT</sequence>
<evidence type="ECO:0000256" key="6">
    <source>
        <dbReference type="ARBA" id="ARBA00022840"/>
    </source>
</evidence>